<evidence type="ECO:0000256" key="1">
    <source>
        <dbReference type="ARBA" id="ARBA00008455"/>
    </source>
</evidence>
<evidence type="ECO:0000256" key="2">
    <source>
        <dbReference type="ARBA" id="ARBA00022670"/>
    </source>
</evidence>
<dbReference type="InterPro" id="IPR000668">
    <property type="entry name" value="Peptidase_C1A_C"/>
</dbReference>
<sequence>MYFYRTWLFFLHSLLIWGLSEELIHNPDKLGSEEDQEAVYRLVFQQWMKEHGRMYESSEESDGRFQIFQRNLKYISERNNAIKRSSKYRLGLNKFADMSGEEFRKVYLQEVKMPNTPSNFNKHYSCSSAHPPPPSLDWRDKGVVTPVKDQKRCNSCWAFAATGAIEALYAISRGKKISLSEQQLVDCDNTSYGCSFGWSYHAFQWVINNGGISQEHHYPYVAKKGTCKTTMENRDKEVKIKSYTHVSKSDNGLLCATAKQPIAVSLNATDFQFYNSGIYDGDNCSKHSTGTNHIVLIVGYDSKDGEDYWIVKNSWGEDWGMKGYMFIKRNTGLPHGPVIAADDAKPHYVKLFVQLLKPLQAHASWQAGDNFDSAYGPNATGSEDESAILDEVLVGLRVVEAAHEGPDEREWCVYGLD</sequence>
<evidence type="ECO:0000259" key="10">
    <source>
        <dbReference type="SMART" id="SM00645"/>
    </source>
</evidence>
<keyword evidence="9" id="KW-0732">Signal</keyword>
<dbReference type="SMART" id="SM00645">
    <property type="entry name" value="Pept_C1"/>
    <property type="match status" value="1"/>
</dbReference>
<dbReference type="InterPro" id="IPR038765">
    <property type="entry name" value="Papain-like_cys_pep_sf"/>
</dbReference>
<evidence type="ECO:0000256" key="8">
    <source>
        <dbReference type="ARBA" id="ARBA00058653"/>
    </source>
</evidence>
<keyword evidence="3" id="KW-0378">Hydrolase</keyword>
<dbReference type="InterPro" id="IPR013128">
    <property type="entry name" value="Peptidase_C1A"/>
</dbReference>
<keyword evidence="13" id="KW-1185">Reference proteome</keyword>
<keyword evidence="5" id="KW-1015">Disulfide bond</keyword>
<dbReference type="GO" id="GO:0004197">
    <property type="term" value="F:cysteine-type endopeptidase activity"/>
    <property type="evidence" value="ECO:0007669"/>
    <property type="project" value="UniProtKB-EC"/>
</dbReference>
<dbReference type="PRINTS" id="PR00705">
    <property type="entry name" value="PAPAIN"/>
</dbReference>
<feature type="domain" description="Peptidase C1A papain C-terminal" evidence="10">
    <location>
        <begin position="132"/>
        <end position="338"/>
    </location>
</feature>
<reference evidence="12" key="1">
    <citation type="submission" date="2020-09" db="EMBL/GenBank/DDBJ databases">
        <title>Genome-Enabled Discovery of Anthraquinone Biosynthesis in Senna tora.</title>
        <authorList>
            <person name="Kang S.-H."/>
            <person name="Pandey R.P."/>
            <person name="Lee C.-M."/>
            <person name="Sim J.-S."/>
            <person name="Jeong J.-T."/>
            <person name="Choi B.-S."/>
            <person name="Jung M."/>
            <person name="Ginzburg D."/>
            <person name="Zhao K."/>
            <person name="Won S.Y."/>
            <person name="Oh T.-J."/>
            <person name="Yu Y."/>
            <person name="Kim N.-H."/>
            <person name="Lee O.R."/>
            <person name="Lee T.-H."/>
            <person name="Bashyal P."/>
            <person name="Kim T.-S."/>
            <person name="Lee W.-H."/>
            <person name="Kawkins C."/>
            <person name="Kim C.-K."/>
            <person name="Kim J.S."/>
            <person name="Ahn B.O."/>
            <person name="Rhee S.Y."/>
            <person name="Sohng J.K."/>
        </authorList>
    </citation>
    <scope>NUCLEOTIDE SEQUENCE</scope>
    <source>
        <tissue evidence="12">Leaf</tissue>
    </source>
</reference>
<dbReference type="EMBL" id="JAAIUW010000002">
    <property type="protein sequence ID" value="KAF7840333.1"/>
    <property type="molecule type" value="Genomic_DNA"/>
</dbReference>
<keyword evidence="6" id="KW-0325">Glycoprotein</keyword>
<dbReference type="AlphaFoldDB" id="A0A834X9L3"/>
<dbReference type="PANTHER" id="PTHR12411">
    <property type="entry name" value="CYSTEINE PROTEASE FAMILY C1-RELATED"/>
    <property type="match status" value="1"/>
</dbReference>
<accession>A0A834X9L3</accession>
<keyword evidence="2" id="KW-0645">Protease</keyword>
<comment type="function">
    <text evidence="8">May play a role in proteolysis leading to mobilization of nitrogen during senescence and starvation.</text>
</comment>
<dbReference type="SMART" id="SM00848">
    <property type="entry name" value="Inhibitor_I29"/>
    <property type="match status" value="1"/>
</dbReference>
<evidence type="ECO:0000313" key="13">
    <source>
        <dbReference type="Proteomes" id="UP000634136"/>
    </source>
</evidence>
<gene>
    <name evidence="12" type="ORF">G2W53_002631</name>
</gene>
<dbReference type="Proteomes" id="UP000634136">
    <property type="component" value="Unassembled WGS sequence"/>
</dbReference>
<dbReference type="Gene3D" id="3.90.70.10">
    <property type="entry name" value="Cysteine proteinases"/>
    <property type="match status" value="1"/>
</dbReference>
<dbReference type="InterPro" id="IPR039417">
    <property type="entry name" value="Peptidase_C1A_papain-like"/>
</dbReference>
<dbReference type="FunFam" id="3.90.70.10:FF:000039">
    <property type="entry name" value="Cysteine proteinase 2, putative"/>
    <property type="match status" value="1"/>
</dbReference>
<organism evidence="12 13">
    <name type="scientific">Senna tora</name>
    <dbReference type="NCBI Taxonomy" id="362788"/>
    <lineage>
        <taxon>Eukaryota</taxon>
        <taxon>Viridiplantae</taxon>
        <taxon>Streptophyta</taxon>
        <taxon>Embryophyta</taxon>
        <taxon>Tracheophyta</taxon>
        <taxon>Spermatophyta</taxon>
        <taxon>Magnoliopsida</taxon>
        <taxon>eudicotyledons</taxon>
        <taxon>Gunneridae</taxon>
        <taxon>Pentapetalae</taxon>
        <taxon>rosids</taxon>
        <taxon>fabids</taxon>
        <taxon>Fabales</taxon>
        <taxon>Fabaceae</taxon>
        <taxon>Caesalpinioideae</taxon>
        <taxon>Cassia clade</taxon>
        <taxon>Senna</taxon>
    </lineage>
</organism>
<name>A0A834X9L3_9FABA</name>
<dbReference type="GO" id="GO:0009699">
    <property type="term" value="P:phenylpropanoid biosynthetic process"/>
    <property type="evidence" value="ECO:0007669"/>
    <property type="project" value="UniProtKB-ARBA"/>
</dbReference>
<evidence type="ECO:0000256" key="3">
    <source>
        <dbReference type="ARBA" id="ARBA00022801"/>
    </source>
</evidence>
<evidence type="ECO:0000313" key="12">
    <source>
        <dbReference type="EMBL" id="KAF7840333.1"/>
    </source>
</evidence>
<evidence type="ECO:0000256" key="4">
    <source>
        <dbReference type="ARBA" id="ARBA00022807"/>
    </source>
</evidence>
<comment type="catalytic activity">
    <reaction evidence="7">
        <text>Hydrolysis of proteins, acting as an aminopeptidase (notably, cleaving Arg-|-Xaa bonds) as well as an endopeptidase.</text>
        <dbReference type="EC" id="3.4.22.16"/>
    </reaction>
</comment>
<proteinExistence type="inferred from homology"/>
<protein>
    <submittedName>
        <fullName evidence="12">Ervatamin-B-like</fullName>
    </submittedName>
</protein>
<dbReference type="Pfam" id="PF00112">
    <property type="entry name" value="Peptidase_C1"/>
    <property type="match status" value="1"/>
</dbReference>
<keyword evidence="4" id="KW-0788">Thiol protease</keyword>
<evidence type="ECO:0000259" key="11">
    <source>
        <dbReference type="SMART" id="SM00848"/>
    </source>
</evidence>
<comment type="caution">
    <text evidence="12">The sequence shown here is derived from an EMBL/GenBank/DDBJ whole genome shotgun (WGS) entry which is preliminary data.</text>
</comment>
<feature type="signal peptide" evidence="9">
    <location>
        <begin position="1"/>
        <end position="22"/>
    </location>
</feature>
<dbReference type="PROSITE" id="PS00640">
    <property type="entry name" value="THIOL_PROTEASE_ASN"/>
    <property type="match status" value="1"/>
</dbReference>
<dbReference type="OrthoDB" id="1404853at2759"/>
<dbReference type="GO" id="GO:0050547">
    <property type="term" value="F:feruloyl-CoA hydratase/lyase activity"/>
    <property type="evidence" value="ECO:0007669"/>
    <property type="project" value="UniProtKB-ARBA"/>
</dbReference>
<comment type="similarity">
    <text evidence="1">Belongs to the peptidase C1 family.</text>
</comment>
<evidence type="ECO:0000256" key="5">
    <source>
        <dbReference type="ARBA" id="ARBA00023157"/>
    </source>
</evidence>
<dbReference type="InterPro" id="IPR013201">
    <property type="entry name" value="Prot_inhib_I29"/>
</dbReference>
<dbReference type="SUPFAM" id="SSF54001">
    <property type="entry name" value="Cysteine proteinases"/>
    <property type="match status" value="1"/>
</dbReference>
<feature type="chain" id="PRO_5032715831" evidence="9">
    <location>
        <begin position="23"/>
        <end position="417"/>
    </location>
</feature>
<evidence type="ECO:0000256" key="9">
    <source>
        <dbReference type="SAM" id="SignalP"/>
    </source>
</evidence>
<dbReference type="InterPro" id="IPR025661">
    <property type="entry name" value="Pept_asp_AS"/>
</dbReference>
<evidence type="ECO:0000256" key="7">
    <source>
        <dbReference type="ARBA" id="ARBA00036517"/>
    </source>
</evidence>
<evidence type="ECO:0000256" key="6">
    <source>
        <dbReference type="ARBA" id="ARBA00023180"/>
    </source>
</evidence>
<dbReference type="CDD" id="cd02248">
    <property type="entry name" value="Peptidase_C1A"/>
    <property type="match status" value="1"/>
</dbReference>
<feature type="domain" description="Cathepsin propeptide inhibitor" evidence="11">
    <location>
        <begin position="44"/>
        <end position="103"/>
    </location>
</feature>
<dbReference type="Pfam" id="PF08246">
    <property type="entry name" value="Inhibitor_I29"/>
    <property type="match status" value="1"/>
</dbReference>
<dbReference type="GO" id="GO:0006508">
    <property type="term" value="P:proteolysis"/>
    <property type="evidence" value="ECO:0007669"/>
    <property type="project" value="UniProtKB-KW"/>
</dbReference>